<dbReference type="EMBL" id="AP019823">
    <property type="protein sequence ID" value="BBM38532.1"/>
    <property type="molecule type" value="Genomic_DNA"/>
</dbReference>
<organism evidence="2 3">
    <name type="scientific">Leptotrichia hofstadii</name>
    <dbReference type="NCBI Taxonomy" id="157688"/>
    <lineage>
        <taxon>Bacteria</taxon>
        <taxon>Fusobacteriati</taxon>
        <taxon>Fusobacteriota</taxon>
        <taxon>Fusobacteriia</taxon>
        <taxon>Fusobacteriales</taxon>
        <taxon>Leptotrichiaceae</taxon>
        <taxon>Leptotrichia</taxon>
    </lineage>
</organism>
<dbReference type="KEGG" id="lhf:JCM16775_1241"/>
<gene>
    <name evidence="2" type="ORF">JCM16775_1241</name>
</gene>
<sequence>MSSSWMDKYKKYKKDFNKKDYHGEDPSEVNEYDEYDEYEEHQDKDNDDETKE</sequence>
<accession>A0A510JGT0</accession>
<feature type="compositionally biased region" description="Acidic residues" evidence="1">
    <location>
        <begin position="26"/>
        <end position="52"/>
    </location>
</feature>
<name>A0A510JGT0_9FUSO</name>
<protein>
    <submittedName>
        <fullName evidence="2">Uncharacterized protein</fullName>
    </submittedName>
</protein>
<evidence type="ECO:0000313" key="2">
    <source>
        <dbReference type="EMBL" id="BBM38532.1"/>
    </source>
</evidence>
<proteinExistence type="predicted"/>
<feature type="region of interest" description="Disordered" evidence="1">
    <location>
        <begin position="17"/>
        <end position="52"/>
    </location>
</feature>
<evidence type="ECO:0000256" key="1">
    <source>
        <dbReference type="SAM" id="MobiDB-lite"/>
    </source>
</evidence>
<dbReference type="AlphaFoldDB" id="A0A510JGT0"/>
<keyword evidence="3" id="KW-1185">Reference proteome</keyword>
<reference evidence="2 3" key="1">
    <citation type="submission" date="2019-07" db="EMBL/GenBank/DDBJ databases">
        <title>Complete Genome Sequence of Leptotrichia hofstadii Strain JCM16775.</title>
        <authorList>
            <person name="Watanabe S."/>
            <person name="Cui L."/>
        </authorList>
    </citation>
    <scope>NUCLEOTIDE SEQUENCE [LARGE SCALE GENOMIC DNA]</scope>
    <source>
        <strain evidence="2 3">JCM16775</strain>
    </source>
</reference>
<dbReference type="Proteomes" id="UP000321892">
    <property type="component" value="Chromosome"/>
</dbReference>
<evidence type="ECO:0000313" key="3">
    <source>
        <dbReference type="Proteomes" id="UP000321892"/>
    </source>
</evidence>